<evidence type="ECO:0000256" key="1">
    <source>
        <dbReference type="ARBA" id="ARBA00010873"/>
    </source>
</evidence>
<feature type="compositionally biased region" description="Basic and acidic residues" evidence="3">
    <location>
        <begin position="33"/>
        <end position="42"/>
    </location>
</feature>
<dbReference type="Gene3D" id="3.30.930.30">
    <property type="match status" value="1"/>
</dbReference>
<keyword evidence="2" id="KW-0184">Conjugation</keyword>
<evidence type="ECO:0000313" key="5">
    <source>
        <dbReference type="EMBL" id="SFP16114.1"/>
    </source>
</evidence>
<dbReference type="InterPro" id="IPR005053">
    <property type="entry name" value="MobA_MobL"/>
</dbReference>
<dbReference type="RefSeq" id="WP_177201847.1">
    <property type="nucleotide sequence ID" value="NZ_FOWZ01000002.1"/>
</dbReference>
<proteinExistence type="inferred from homology"/>
<evidence type="ECO:0000256" key="2">
    <source>
        <dbReference type="ARBA" id="ARBA00022971"/>
    </source>
</evidence>
<protein>
    <submittedName>
        <fullName evidence="5">MobA/MobL family protein</fullName>
    </submittedName>
</protein>
<feature type="region of interest" description="Disordered" evidence="3">
    <location>
        <begin position="713"/>
        <end position="763"/>
    </location>
</feature>
<dbReference type="EMBL" id="FOWZ01000002">
    <property type="protein sequence ID" value="SFP16114.1"/>
    <property type="molecule type" value="Genomic_DNA"/>
</dbReference>
<feature type="compositionally biased region" description="Polar residues" evidence="3">
    <location>
        <begin position="739"/>
        <end position="752"/>
    </location>
</feature>
<feature type="region of interest" description="Disordered" evidence="3">
    <location>
        <begin position="33"/>
        <end position="52"/>
    </location>
</feature>
<feature type="domain" description="MobA/MobL protein" evidence="4">
    <location>
        <begin position="256"/>
        <end position="424"/>
    </location>
</feature>
<organism evidence="5 6">
    <name type="scientific">Qipengyuania nanhaisediminis</name>
    <dbReference type="NCBI Taxonomy" id="604088"/>
    <lineage>
        <taxon>Bacteria</taxon>
        <taxon>Pseudomonadati</taxon>
        <taxon>Pseudomonadota</taxon>
        <taxon>Alphaproteobacteria</taxon>
        <taxon>Sphingomonadales</taxon>
        <taxon>Erythrobacteraceae</taxon>
        <taxon>Qipengyuania</taxon>
    </lineage>
</organism>
<comment type="similarity">
    <text evidence="1">Belongs to the MobA/MobL family.</text>
</comment>
<feature type="compositionally biased region" description="Basic and acidic residues" evidence="3">
    <location>
        <begin position="721"/>
        <end position="738"/>
    </location>
</feature>
<evidence type="ECO:0000259" key="4">
    <source>
        <dbReference type="Pfam" id="PF03389"/>
    </source>
</evidence>
<sequence>MQTGRFKVITAKLRRLIEIEEDEAIKGTIKFGRREREPDEAGNRFSRSPNFLIPVPPSERPVSAEGRVAFHFKHTFVVKKARYSNSTALSTGTLVTSGDKESFTTDAGNHERYISRESAVAAITPGDYDQYIEAGGMEKRSEAVFTNIHPDLEKRVEFWNAVTRSERTPSPDVVTLHVERLPAHRLTELLDAATSGSQLSSLSRVYENECLNTKKPASRVKCELEYSEFAKLRKSLRESDDWIENDPPITIKRGRGGRVQRRIVSELPVGLDDAARIRIAGQFLEWLGSRGVMYTGVIHEPDHHNDARNHHFHAALYDRPCRYLPAHDCWDFEYREPVEGQHKRTRATKRQKKVAAFTRSTDGRDRRKHGSDLLVEMRKKFADLCNVELKALGINRLFDHRSFAEMGIKQMPGKHLGTRAASLEAAGVPTSQGIENAERSWQGSFDRAEENHLIQKRMQSDVRAHAREMLSRLLEQGLANPVVGELDSLIKDFDRRVQLLGDEELELARLHLTQEMAYSRADKTAEVCNRLVEAIENGSASKSERAQEANIRARLQLAEAHAERIWDATAKDVQLARDLAQELFEEKRQLEGIIQSMRSSIEVAEELLLQDKRQRLEMDMYAREEHSYDFGKRYDRQIAAYFEAPQDFEDKWDRAFMRIQYEELEIRPPSEKVPNYHVVGISKEDLERLTHPFFKKRSQARLQALLEIRETNHRRKLQRGQRAETRSVEAVKPTRSEPKQTVSSSDHSSKTAGLQAAGKQPVVDRSLEVPLTNSVSHYRQLQDEAARRHQSDQDEAIMEFRSWFEEEYAGQPFPVMFENGNLHIEIEQLPADRRQFADVFSVTIAECISEKLDPERVALRHLLLGTDSPLVELEGKQVIYDVQDRRLNVGPNAHLLLQNDPEVREYITEHVELCAKRDTSMVQRNAPKDRDQAVPAAVVVRSRANRPEKAIAAPEEATIIEQAWHASQGGKGR</sequence>
<keyword evidence="6" id="KW-1185">Reference proteome</keyword>
<accession>A0A1I5N313</accession>
<dbReference type="STRING" id="604088.SAMN04488060_1751"/>
<reference evidence="6" key="1">
    <citation type="submission" date="2016-10" db="EMBL/GenBank/DDBJ databases">
        <authorList>
            <person name="Varghese N."/>
            <person name="Submissions S."/>
        </authorList>
    </citation>
    <scope>NUCLEOTIDE SEQUENCE [LARGE SCALE GENOMIC DNA]</scope>
    <source>
        <strain evidence="6">CGMCC 1.7715</strain>
    </source>
</reference>
<gene>
    <name evidence="5" type="ORF">SAMN04488060_1751</name>
</gene>
<name>A0A1I5N313_9SPHN</name>
<dbReference type="Pfam" id="PF03389">
    <property type="entry name" value="MobA_MobL"/>
    <property type="match status" value="1"/>
</dbReference>
<dbReference type="Proteomes" id="UP000199331">
    <property type="component" value="Unassembled WGS sequence"/>
</dbReference>
<evidence type="ECO:0000256" key="3">
    <source>
        <dbReference type="SAM" id="MobiDB-lite"/>
    </source>
</evidence>
<evidence type="ECO:0000313" key="6">
    <source>
        <dbReference type="Proteomes" id="UP000199331"/>
    </source>
</evidence>
<dbReference type="AlphaFoldDB" id="A0A1I5N313"/>